<feature type="region of interest" description="Disordered" evidence="1">
    <location>
        <begin position="1"/>
        <end position="26"/>
    </location>
</feature>
<evidence type="ECO:0000313" key="3">
    <source>
        <dbReference type="Proteomes" id="UP000297149"/>
    </source>
</evidence>
<keyword evidence="3" id="KW-1185">Reference proteome</keyword>
<dbReference type="KEGG" id="ddb:E7747_07005"/>
<evidence type="ECO:0000313" key="2">
    <source>
        <dbReference type="EMBL" id="QCD42045.1"/>
    </source>
</evidence>
<reference evidence="3" key="1">
    <citation type="submission" date="2019-02" db="EMBL/GenBank/DDBJ databases">
        <title>Isolation and identification of novel species under the genus Muribaculum.</title>
        <authorList>
            <person name="Miyake S."/>
            <person name="Ding Y."/>
            <person name="Low A."/>
            <person name="Soh M."/>
            <person name="Seedorf H."/>
        </authorList>
    </citation>
    <scope>NUCLEOTIDE SEQUENCE [LARGE SCALE GENOMIC DNA]</scope>
    <source>
        <strain evidence="3">H5</strain>
    </source>
</reference>
<dbReference type="Proteomes" id="UP000297149">
    <property type="component" value="Chromosome"/>
</dbReference>
<dbReference type="EMBL" id="CP039396">
    <property type="protein sequence ID" value="QCD42045.1"/>
    <property type="molecule type" value="Genomic_DNA"/>
</dbReference>
<evidence type="ECO:0000256" key="1">
    <source>
        <dbReference type="SAM" id="MobiDB-lite"/>
    </source>
</evidence>
<dbReference type="InterPro" id="IPR025634">
    <property type="entry name" value="DUF4292"/>
</dbReference>
<organism evidence="2 3">
    <name type="scientific">Duncaniella dubosii</name>
    <dbReference type="NCBI Taxonomy" id="2518971"/>
    <lineage>
        <taxon>Bacteria</taxon>
        <taxon>Pseudomonadati</taxon>
        <taxon>Bacteroidota</taxon>
        <taxon>Bacteroidia</taxon>
        <taxon>Bacteroidales</taxon>
        <taxon>Muribaculaceae</taxon>
        <taxon>Duncaniella</taxon>
    </lineage>
</organism>
<name>A0A4P7W3S2_9BACT</name>
<dbReference type="Pfam" id="PF14125">
    <property type="entry name" value="DUF4292"/>
    <property type="match status" value="1"/>
</dbReference>
<dbReference type="AlphaFoldDB" id="A0A4P7W3S2"/>
<proteinExistence type="predicted"/>
<dbReference type="RefSeq" id="WP_136414984.1">
    <property type="nucleotide sequence ID" value="NZ_CP039396.1"/>
</dbReference>
<gene>
    <name evidence="2" type="ORF">E7747_07005</name>
</gene>
<accession>A0A4P7W3S2</accession>
<sequence length="222" mass="24447">MGKHENARHTLAPKPQKRKHRGTLSMERNRSIHMSFRFLGMEVASLMVTEDSIYAAYKLERIYFAESIRDLMGGFPATVGNVQDMILGRPFVLGENNVALSQCTLAGNGATWTITPDHSPLGMKYDFTIDTPTGNVELLTVNLPARSPITADYSDFDTSCTGPMAGNTSISAKTSKTTFTGEITLNPRKADWGKGYGKSWTVPKGYARVHAEDIIKKLNAKK</sequence>
<protein>
    <submittedName>
        <fullName evidence="2">DUF4292 domain-containing protein</fullName>
    </submittedName>
</protein>